<evidence type="ECO:0000313" key="3">
    <source>
        <dbReference type="EMBL" id="SIR65207.1"/>
    </source>
</evidence>
<evidence type="ECO:0000256" key="1">
    <source>
        <dbReference type="ARBA" id="ARBA00006484"/>
    </source>
</evidence>
<keyword evidence="4" id="KW-1185">Reference proteome</keyword>
<dbReference type="InterPro" id="IPR036291">
    <property type="entry name" value="NAD(P)-bd_dom_sf"/>
</dbReference>
<protein>
    <submittedName>
        <fullName evidence="3">Short chain dehydrogenase</fullName>
    </submittedName>
</protein>
<dbReference type="InterPro" id="IPR002347">
    <property type="entry name" value="SDR_fam"/>
</dbReference>
<dbReference type="Gene3D" id="3.40.50.720">
    <property type="entry name" value="NAD(P)-binding Rossmann-like Domain"/>
    <property type="match status" value="2"/>
</dbReference>
<comment type="caution">
    <text evidence="3">The sequence shown here is derived from an EMBL/GenBank/DDBJ whole genome shotgun (WGS) entry which is preliminary data.</text>
</comment>
<keyword evidence="2" id="KW-0560">Oxidoreductase</keyword>
<dbReference type="PANTHER" id="PTHR24321:SF8">
    <property type="entry name" value="ESTRADIOL 17-BETA-DEHYDROGENASE 8-RELATED"/>
    <property type="match status" value="1"/>
</dbReference>
<comment type="similarity">
    <text evidence="1">Belongs to the short-chain dehydrogenases/reductases (SDR) family.</text>
</comment>
<evidence type="ECO:0000256" key="2">
    <source>
        <dbReference type="ARBA" id="ARBA00023002"/>
    </source>
</evidence>
<reference evidence="3 4" key="1">
    <citation type="submission" date="2017-01" db="EMBL/GenBank/DDBJ databases">
        <authorList>
            <person name="Varghese N."/>
            <person name="Submissions S."/>
        </authorList>
    </citation>
    <scope>NUCLEOTIDE SEQUENCE [LARGE SCALE GENOMIC DNA]</scope>
    <source>
        <strain evidence="3 4">ATCC 23464</strain>
    </source>
</reference>
<sequence length="107" mass="11953">MQLEEKGANVIIVDWNETEANRAANEINGLLSTSGRAYAVKTDVSSEQQVKHLEQQTLPSYGSVDINLKSVYLMIKYCIPEIRKNRGNIVNMASLNGLVGQRKNPIY</sequence>
<dbReference type="PANTHER" id="PTHR24321">
    <property type="entry name" value="DEHYDROGENASES, SHORT CHAIN"/>
    <property type="match status" value="1"/>
</dbReference>
<dbReference type="SUPFAM" id="SSF51735">
    <property type="entry name" value="NAD(P)-binding Rossmann-fold domains"/>
    <property type="match status" value="1"/>
</dbReference>
<accession>A0ABY1KDD5</accession>
<dbReference type="CDD" id="cd05233">
    <property type="entry name" value="SDR_c"/>
    <property type="match status" value="1"/>
</dbReference>
<dbReference type="Pfam" id="PF00106">
    <property type="entry name" value="adh_short"/>
    <property type="match status" value="1"/>
</dbReference>
<name>A0ABY1KDD5_9BACL</name>
<organism evidence="3 4">
    <name type="scientific">Paenibacillus macquariensis</name>
    <dbReference type="NCBI Taxonomy" id="948756"/>
    <lineage>
        <taxon>Bacteria</taxon>
        <taxon>Bacillati</taxon>
        <taxon>Bacillota</taxon>
        <taxon>Bacilli</taxon>
        <taxon>Bacillales</taxon>
        <taxon>Paenibacillaceae</taxon>
        <taxon>Paenibacillus</taxon>
    </lineage>
</organism>
<evidence type="ECO:0000313" key="4">
    <source>
        <dbReference type="Proteomes" id="UP000186666"/>
    </source>
</evidence>
<gene>
    <name evidence="3" type="ORF">SAMN05421578_12719</name>
</gene>
<dbReference type="RefSeq" id="WP_068592710.1">
    <property type="nucleotide sequence ID" value="NZ_FTNK01000027.1"/>
</dbReference>
<dbReference type="EMBL" id="FTNK01000027">
    <property type="protein sequence ID" value="SIR65207.1"/>
    <property type="molecule type" value="Genomic_DNA"/>
</dbReference>
<proteinExistence type="inferred from homology"/>
<dbReference type="Proteomes" id="UP000186666">
    <property type="component" value="Unassembled WGS sequence"/>
</dbReference>